<keyword evidence="9 10" id="KW-0472">Membrane</keyword>
<keyword evidence="3" id="KW-0813">Transport</keyword>
<dbReference type="GO" id="GO:0043952">
    <property type="term" value="P:protein transport by the Sec complex"/>
    <property type="evidence" value="ECO:0007669"/>
    <property type="project" value="TreeGrafter"/>
</dbReference>
<accession>A0A382S3Z0</accession>
<keyword evidence="5 10" id="KW-0812">Transmembrane</keyword>
<evidence type="ECO:0000256" key="6">
    <source>
        <dbReference type="ARBA" id="ARBA00022927"/>
    </source>
</evidence>
<evidence type="ECO:0000256" key="1">
    <source>
        <dbReference type="ARBA" id="ARBA00004651"/>
    </source>
</evidence>
<dbReference type="NCBIfam" id="TIGR00810">
    <property type="entry name" value="secG"/>
    <property type="match status" value="1"/>
</dbReference>
<dbReference type="PRINTS" id="PR01651">
    <property type="entry name" value="SECGEXPORT"/>
</dbReference>
<evidence type="ECO:0008006" key="12">
    <source>
        <dbReference type="Google" id="ProtNLM"/>
    </source>
</evidence>
<dbReference type="Pfam" id="PF03840">
    <property type="entry name" value="SecG"/>
    <property type="match status" value="1"/>
</dbReference>
<name>A0A382S3Z0_9ZZZZ</name>
<sequence length="111" mass="12008">MYTIFAILIIICCILLVLVVLVQNPKGGGLSSTFGGGASQMMGAKQTTDFLEKATWTLAIALISLSLLSNFAIPRTSTDEPESIMQEQIDQSLVPQQIPNLPDNTPIQDEQ</sequence>
<organism evidence="11">
    <name type="scientific">marine metagenome</name>
    <dbReference type="NCBI Taxonomy" id="408172"/>
    <lineage>
        <taxon>unclassified sequences</taxon>
        <taxon>metagenomes</taxon>
        <taxon>ecological metagenomes</taxon>
    </lineage>
</organism>
<gene>
    <name evidence="11" type="ORF">METZ01_LOCUS356821</name>
</gene>
<proteinExistence type="inferred from homology"/>
<evidence type="ECO:0000256" key="10">
    <source>
        <dbReference type="SAM" id="Phobius"/>
    </source>
</evidence>
<evidence type="ECO:0000256" key="4">
    <source>
        <dbReference type="ARBA" id="ARBA00022475"/>
    </source>
</evidence>
<dbReference type="PANTHER" id="PTHR34182">
    <property type="entry name" value="PROTEIN-EXPORT MEMBRANE PROTEIN SECG"/>
    <property type="match status" value="1"/>
</dbReference>
<reference evidence="11" key="1">
    <citation type="submission" date="2018-05" db="EMBL/GenBank/DDBJ databases">
        <authorList>
            <person name="Lanie J.A."/>
            <person name="Ng W.-L."/>
            <person name="Kazmierczak K.M."/>
            <person name="Andrzejewski T.M."/>
            <person name="Davidsen T.M."/>
            <person name="Wayne K.J."/>
            <person name="Tettelin H."/>
            <person name="Glass J.I."/>
            <person name="Rusch D."/>
            <person name="Podicherti R."/>
            <person name="Tsui H.-C.T."/>
            <person name="Winkler M.E."/>
        </authorList>
    </citation>
    <scope>NUCLEOTIDE SEQUENCE</scope>
</reference>
<keyword evidence="8" id="KW-0811">Translocation</keyword>
<keyword evidence="4" id="KW-1003">Cell membrane</keyword>
<evidence type="ECO:0000313" key="11">
    <source>
        <dbReference type="EMBL" id="SVD03967.1"/>
    </source>
</evidence>
<dbReference type="EMBL" id="UINC01125852">
    <property type="protein sequence ID" value="SVD03967.1"/>
    <property type="molecule type" value="Genomic_DNA"/>
</dbReference>
<comment type="subcellular location">
    <subcellularLocation>
        <location evidence="1">Cell membrane</location>
        <topology evidence="1">Multi-pass membrane protein</topology>
    </subcellularLocation>
</comment>
<evidence type="ECO:0000256" key="9">
    <source>
        <dbReference type="ARBA" id="ARBA00023136"/>
    </source>
</evidence>
<evidence type="ECO:0000256" key="8">
    <source>
        <dbReference type="ARBA" id="ARBA00023010"/>
    </source>
</evidence>
<dbReference type="GO" id="GO:0065002">
    <property type="term" value="P:intracellular protein transmembrane transport"/>
    <property type="evidence" value="ECO:0007669"/>
    <property type="project" value="TreeGrafter"/>
</dbReference>
<dbReference type="GO" id="GO:0009306">
    <property type="term" value="P:protein secretion"/>
    <property type="evidence" value="ECO:0007669"/>
    <property type="project" value="InterPro"/>
</dbReference>
<dbReference type="AlphaFoldDB" id="A0A382S3Z0"/>
<comment type="similarity">
    <text evidence="2">Belongs to the SecG family.</text>
</comment>
<feature type="transmembrane region" description="Helical" evidence="10">
    <location>
        <begin position="55"/>
        <end position="73"/>
    </location>
</feature>
<keyword evidence="6" id="KW-0653">Protein transport</keyword>
<dbReference type="GO" id="GO:0005886">
    <property type="term" value="C:plasma membrane"/>
    <property type="evidence" value="ECO:0007669"/>
    <property type="project" value="UniProtKB-SubCell"/>
</dbReference>
<protein>
    <recommendedName>
        <fullName evidence="12">Protein-export membrane protein SecG</fullName>
    </recommendedName>
</protein>
<keyword evidence="7 10" id="KW-1133">Transmembrane helix</keyword>
<evidence type="ECO:0000256" key="2">
    <source>
        <dbReference type="ARBA" id="ARBA00008445"/>
    </source>
</evidence>
<evidence type="ECO:0000256" key="5">
    <source>
        <dbReference type="ARBA" id="ARBA00022692"/>
    </source>
</evidence>
<dbReference type="InterPro" id="IPR004692">
    <property type="entry name" value="SecG"/>
</dbReference>
<evidence type="ECO:0000256" key="3">
    <source>
        <dbReference type="ARBA" id="ARBA00022448"/>
    </source>
</evidence>
<evidence type="ECO:0000256" key="7">
    <source>
        <dbReference type="ARBA" id="ARBA00022989"/>
    </source>
</evidence>
<dbReference type="GO" id="GO:0015450">
    <property type="term" value="F:protein-transporting ATPase activity"/>
    <property type="evidence" value="ECO:0007669"/>
    <property type="project" value="InterPro"/>
</dbReference>
<dbReference type="PANTHER" id="PTHR34182:SF1">
    <property type="entry name" value="PROTEIN-EXPORT MEMBRANE PROTEIN SECG"/>
    <property type="match status" value="1"/>
</dbReference>